<reference evidence="6 7" key="1">
    <citation type="journal article" date="2015" name="Genome Announc.">
        <title>Draft Genome Sequences of Marine Isolates of Thalassomonas viridans and Thalassomonas actiniarum.</title>
        <authorList>
            <person name="Olonade I."/>
            <person name="van Zyl L.J."/>
            <person name="Trindade M."/>
        </authorList>
    </citation>
    <scope>NUCLEOTIDE SEQUENCE [LARGE SCALE GENOMIC DNA]</scope>
    <source>
        <strain evidence="6 7">A5K-106</strain>
    </source>
</reference>
<dbReference type="SUPFAM" id="SSF46785">
    <property type="entry name" value="Winged helix' DNA-binding domain"/>
    <property type="match status" value="1"/>
</dbReference>
<evidence type="ECO:0000256" key="2">
    <source>
        <dbReference type="ARBA" id="ARBA00023015"/>
    </source>
</evidence>
<dbReference type="AlphaFoldDB" id="A0AAF0C295"/>
<dbReference type="GO" id="GO:0003700">
    <property type="term" value="F:DNA-binding transcription factor activity"/>
    <property type="evidence" value="ECO:0007669"/>
    <property type="project" value="InterPro"/>
</dbReference>
<dbReference type="GO" id="GO:0043565">
    <property type="term" value="F:sequence-specific DNA binding"/>
    <property type="evidence" value="ECO:0007669"/>
    <property type="project" value="TreeGrafter"/>
</dbReference>
<evidence type="ECO:0000256" key="4">
    <source>
        <dbReference type="ARBA" id="ARBA00023163"/>
    </source>
</evidence>
<dbReference type="Gene3D" id="1.10.10.10">
    <property type="entry name" value="Winged helix-like DNA-binding domain superfamily/Winged helix DNA-binding domain"/>
    <property type="match status" value="1"/>
</dbReference>
<evidence type="ECO:0000313" key="6">
    <source>
        <dbReference type="EMBL" id="WDD97793.1"/>
    </source>
</evidence>
<evidence type="ECO:0000256" key="3">
    <source>
        <dbReference type="ARBA" id="ARBA00023125"/>
    </source>
</evidence>
<dbReference type="FunFam" id="1.10.10.10:FF:000001">
    <property type="entry name" value="LysR family transcriptional regulator"/>
    <property type="match status" value="1"/>
</dbReference>
<dbReference type="PANTHER" id="PTHR30537">
    <property type="entry name" value="HTH-TYPE TRANSCRIPTIONAL REGULATOR"/>
    <property type="match status" value="1"/>
</dbReference>
<dbReference type="RefSeq" id="WP_044832134.1">
    <property type="nucleotide sequence ID" value="NZ_CP059735.1"/>
</dbReference>
<reference evidence="6 7" key="2">
    <citation type="journal article" date="2022" name="Mar. Drugs">
        <title>Bioassay-Guided Fractionation Leads to the Detection of Cholic Acid Generated by the Rare Thalassomonas sp.</title>
        <authorList>
            <person name="Pheiffer F."/>
            <person name="Schneider Y.K."/>
            <person name="Hansen E.H."/>
            <person name="Andersen J.H."/>
            <person name="Isaksson J."/>
            <person name="Busche T."/>
            <person name="R C."/>
            <person name="Kalinowski J."/>
            <person name="Zyl L.V."/>
            <person name="Trindade M."/>
        </authorList>
    </citation>
    <scope>NUCLEOTIDE SEQUENCE [LARGE SCALE GENOMIC DNA]</scope>
    <source>
        <strain evidence="6 7">A5K-106</strain>
    </source>
</reference>
<evidence type="ECO:0000259" key="5">
    <source>
        <dbReference type="PROSITE" id="PS50931"/>
    </source>
</evidence>
<evidence type="ECO:0000256" key="1">
    <source>
        <dbReference type="ARBA" id="ARBA00009437"/>
    </source>
</evidence>
<dbReference type="Proteomes" id="UP000032568">
    <property type="component" value="Chromosome"/>
</dbReference>
<dbReference type="Pfam" id="PF03466">
    <property type="entry name" value="LysR_substrate"/>
    <property type="match status" value="1"/>
</dbReference>
<dbReference type="SUPFAM" id="SSF53850">
    <property type="entry name" value="Periplasmic binding protein-like II"/>
    <property type="match status" value="1"/>
</dbReference>
<dbReference type="InterPro" id="IPR036390">
    <property type="entry name" value="WH_DNA-bd_sf"/>
</dbReference>
<dbReference type="InterPro" id="IPR036388">
    <property type="entry name" value="WH-like_DNA-bd_sf"/>
</dbReference>
<dbReference type="PROSITE" id="PS50931">
    <property type="entry name" value="HTH_LYSR"/>
    <property type="match status" value="1"/>
</dbReference>
<dbReference type="PANTHER" id="PTHR30537:SF3">
    <property type="entry name" value="TRANSCRIPTIONAL REGULATORY PROTEIN"/>
    <property type="match status" value="1"/>
</dbReference>
<protein>
    <submittedName>
        <fullName evidence="6">LysR family transcriptional regulator</fullName>
    </submittedName>
</protein>
<dbReference type="InterPro" id="IPR005119">
    <property type="entry name" value="LysR_subst-bd"/>
</dbReference>
<sequence>MNWDDIKIFLEVARSERLSQAAKRLALDPSTISRRLHKLEEQLATQLFERTQDGHILTSDGERLLASARRMEQDASYALDDIKHNNAQNSGCVRIGVTEAFGNFFIAPNLLPMQQQFPNIQIDLLHFSRYVKISRNEADIAIAVERPNSTSMIVSKLCDYTLQLYAHPDYLNRHNETVTLDNLAGHNWVSYVDNLLFTEQLSYLKELNADLLPGFRSTSVISQYSAIKSGLGIGILPCFLAAQDPSLVKLCTGDIKVVRSFWLVTHPEIKRLSRVNSVWHYLKQLVTEHQGLLMPQD</sequence>
<keyword evidence="7" id="KW-1185">Reference proteome</keyword>
<gene>
    <name evidence="6" type="ORF">SG35_021190</name>
</gene>
<accession>A0AAF0C295</accession>
<dbReference type="InterPro" id="IPR058163">
    <property type="entry name" value="LysR-type_TF_proteobact-type"/>
</dbReference>
<keyword evidence="3" id="KW-0238">DNA-binding</keyword>
<dbReference type="InterPro" id="IPR000847">
    <property type="entry name" value="LysR_HTH_N"/>
</dbReference>
<comment type="similarity">
    <text evidence="1">Belongs to the LysR transcriptional regulatory family.</text>
</comment>
<dbReference type="Pfam" id="PF00126">
    <property type="entry name" value="HTH_1"/>
    <property type="match status" value="1"/>
</dbReference>
<evidence type="ECO:0000313" key="7">
    <source>
        <dbReference type="Proteomes" id="UP000032568"/>
    </source>
</evidence>
<proteinExistence type="inferred from homology"/>
<dbReference type="GO" id="GO:0006351">
    <property type="term" value="P:DNA-templated transcription"/>
    <property type="evidence" value="ECO:0007669"/>
    <property type="project" value="TreeGrafter"/>
</dbReference>
<dbReference type="EMBL" id="CP059735">
    <property type="protein sequence ID" value="WDD97793.1"/>
    <property type="molecule type" value="Genomic_DNA"/>
</dbReference>
<name>A0AAF0C295_9GAMM</name>
<organism evidence="6 7">
    <name type="scientific">Thalassomonas actiniarum</name>
    <dbReference type="NCBI Taxonomy" id="485447"/>
    <lineage>
        <taxon>Bacteria</taxon>
        <taxon>Pseudomonadati</taxon>
        <taxon>Pseudomonadota</taxon>
        <taxon>Gammaproteobacteria</taxon>
        <taxon>Alteromonadales</taxon>
        <taxon>Colwelliaceae</taxon>
        <taxon>Thalassomonas</taxon>
    </lineage>
</organism>
<dbReference type="Gene3D" id="3.40.190.290">
    <property type="match status" value="1"/>
</dbReference>
<keyword evidence="4" id="KW-0804">Transcription</keyword>
<feature type="domain" description="HTH lysR-type" evidence="5">
    <location>
        <begin position="1"/>
        <end position="58"/>
    </location>
</feature>
<keyword evidence="2" id="KW-0805">Transcription regulation</keyword>
<dbReference type="KEGG" id="tact:SG35_021190"/>